<protein>
    <recommendedName>
        <fullName evidence="2">Ferric uptake regulation protein</fullName>
    </recommendedName>
</protein>
<dbReference type="SUPFAM" id="SSF46785">
    <property type="entry name" value="Winged helix' DNA-binding domain"/>
    <property type="match status" value="1"/>
</dbReference>
<dbReference type="GO" id="GO:1900376">
    <property type="term" value="P:regulation of secondary metabolite biosynthetic process"/>
    <property type="evidence" value="ECO:0007669"/>
    <property type="project" value="TreeGrafter"/>
</dbReference>
<dbReference type="GO" id="GO:0000976">
    <property type="term" value="F:transcription cis-regulatory region binding"/>
    <property type="evidence" value="ECO:0007669"/>
    <property type="project" value="TreeGrafter"/>
</dbReference>
<dbReference type="GO" id="GO:0045892">
    <property type="term" value="P:negative regulation of DNA-templated transcription"/>
    <property type="evidence" value="ECO:0007669"/>
    <property type="project" value="TreeGrafter"/>
</dbReference>
<dbReference type="GO" id="GO:0005829">
    <property type="term" value="C:cytosol"/>
    <property type="evidence" value="ECO:0007669"/>
    <property type="project" value="TreeGrafter"/>
</dbReference>
<gene>
    <name evidence="1" type="ORF">METZ01_LOCUS355584</name>
</gene>
<proteinExistence type="predicted"/>
<dbReference type="Gene3D" id="1.10.10.10">
    <property type="entry name" value="Winged helix-like DNA-binding domain superfamily/Winged helix DNA-binding domain"/>
    <property type="match status" value="1"/>
</dbReference>
<dbReference type="PANTHER" id="PTHR33202">
    <property type="entry name" value="ZINC UPTAKE REGULATION PROTEIN"/>
    <property type="match status" value="1"/>
</dbReference>
<dbReference type="GO" id="GO:0003700">
    <property type="term" value="F:DNA-binding transcription factor activity"/>
    <property type="evidence" value="ECO:0007669"/>
    <property type="project" value="InterPro"/>
</dbReference>
<dbReference type="PANTHER" id="PTHR33202:SF6">
    <property type="entry name" value="ZINC UPTAKE REGULATION PROTEIN"/>
    <property type="match status" value="1"/>
</dbReference>
<dbReference type="InterPro" id="IPR036388">
    <property type="entry name" value="WH-like_DNA-bd_sf"/>
</dbReference>
<evidence type="ECO:0000313" key="1">
    <source>
        <dbReference type="EMBL" id="SVD02730.1"/>
    </source>
</evidence>
<dbReference type="GO" id="GO:0008270">
    <property type="term" value="F:zinc ion binding"/>
    <property type="evidence" value="ECO:0007669"/>
    <property type="project" value="TreeGrafter"/>
</dbReference>
<dbReference type="AlphaFoldDB" id="A0A382RZ10"/>
<accession>A0A382RZ10</accession>
<name>A0A382RZ10_9ZZZZ</name>
<dbReference type="InterPro" id="IPR036390">
    <property type="entry name" value="WH_DNA-bd_sf"/>
</dbReference>
<reference evidence="1" key="1">
    <citation type="submission" date="2018-05" db="EMBL/GenBank/DDBJ databases">
        <authorList>
            <person name="Lanie J.A."/>
            <person name="Ng W.-L."/>
            <person name="Kazmierczak K.M."/>
            <person name="Andrzejewski T.M."/>
            <person name="Davidsen T.M."/>
            <person name="Wayne K.J."/>
            <person name="Tettelin H."/>
            <person name="Glass J.I."/>
            <person name="Rusch D."/>
            <person name="Podicherti R."/>
            <person name="Tsui H.-C.T."/>
            <person name="Winkler M.E."/>
        </authorList>
    </citation>
    <scope>NUCLEOTIDE SEQUENCE</scope>
</reference>
<dbReference type="EMBL" id="UINC01125118">
    <property type="protein sequence ID" value="SVD02730.1"/>
    <property type="molecule type" value="Genomic_DNA"/>
</dbReference>
<dbReference type="Pfam" id="PF01475">
    <property type="entry name" value="FUR"/>
    <property type="match status" value="1"/>
</dbReference>
<organism evidence="1">
    <name type="scientific">marine metagenome</name>
    <dbReference type="NCBI Taxonomy" id="408172"/>
    <lineage>
        <taxon>unclassified sequences</taxon>
        <taxon>metagenomes</taxon>
        <taxon>ecological metagenomes</taxon>
    </lineage>
</organism>
<evidence type="ECO:0008006" key="2">
    <source>
        <dbReference type="Google" id="ProtNLM"/>
    </source>
</evidence>
<dbReference type="InterPro" id="IPR002481">
    <property type="entry name" value="FUR"/>
</dbReference>
<sequence length="143" mass="16216">MDADFKSVMLERCYSDKSTMTPQRLLILDTLVELKKPISAYELKDYLNGIGKSLNIASIYRILEFWCGLKLVHRIRSKNKFISCSVPEDKHTHVINFCQKCEKTIESCHEIMGIDIEGGAKTLGLKLANNSHLEIPVYCSSCS</sequence>